<dbReference type="SUPFAM" id="SSF56112">
    <property type="entry name" value="Protein kinase-like (PK-like)"/>
    <property type="match status" value="1"/>
</dbReference>
<dbReference type="PROSITE" id="PS00107">
    <property type="entry name" value="PROTEIN_KINASE_ATP"/>
    <property type="match status" value="1"/>
</dbReference>
<evidence type="ECO:0000259" key="8">
    <source>
        <dbReference type="PROSITE" id="PS50011"/>
    </source>
</evidence>
<sequence length="184" mass="21024">MLHSTLDLEHSRACEGQFDEEYRPQRAVGKGAFGFVWQAYRRTDGKEVVVKFIRSPVIVKDSWVDDPDMGRVSQEIAILTRLDHRNIVKVLEVFDNELFFQMVMEKHGNGMDLFEFIEKQPHLDEPACQLYLQTGENGSSSTMPITDSMNSQLHADSLLTAGGSSELPCETEEYYIETLKMRIS</sequence>
<evidence type="ECO:0000256" key="3">
    <source>
        <dbReference type="ARBA" id="ARBA00022679"/>
    </source>
</evidence>
<evidence type="ECO:0000256" key="7">
    <source>
        <dbReference type="PROSITE-ProRule" id="PRU10141"/>
    </source>
</evidence>
<dbReference type="InterPro" id="IPR000719">
    <property type="entry name" value="Prot_kinase_dom"/>
</dbReference>
<dbReference type="GO" id="GO:0035556">
    <property type="term" value="P:intracellular signal transduction"/>
    <property type="evidence" value="ECO:0007669"/>
    <property type="project" value="TreeGrafter"/>
</dbReference>
<keyword evidence="4 7" id="KW-0547">Nucleotide-binding</keyword>
<organism evidence="9 10">
    <name type="scientific">Denticeps clupeoides</name>
    <name type="common">denticle herring</name>
    <dbReference type="NCBI Taxonomy" id="299321"/>
    <lineage>
        <taxon>Eukaryota</taxon>
        <taxon>Metazoa</taxon>
        <taxon>Chordata</taxon>
        <taxon>Craniata</taxon>
        <taxon>Vertebrata</taxon>
        <taxon>Euteleostomi</taxon>
        <taxon>Actinopterygii</taxon>
        <taxon>Neopterygii</taxon>
        <taxon>Teleostei</taxon>
        <taxon>Clupei</taxon>
        <taxon>Clupeiformes</taxon>
        <taxon>Denticipitoidei</taxon>
        <taxon>Denticipitidae</taxon>
        <taxon>Denticeps</taxon>
    </lineage>
</organism>
<evidence type="ECO:0000256" key="4">
    <source>
        <dbReference type="ARBA" id="ARBA00022741"/>
    </source>
</evidence>
<dbReference type="AlphaFoldDB" id="A0AAY4BLI0"/>
<dbReference type="PANTHER" id="PTHR24346:SF51">
    <property type="entry name" value="PAS DOMAIN-CONTAINING SERINE_THREONINE-PROTEIN KINASE"/>
    <property type="match status" value="1"/>
</dbReference>
<dbReference type="FunFam" id="3.30.200.20:FF:000346">
    <property type="entry name" value="PAS domain-containing serine/threonine-protein kinase"/>
    <property type="match status" value="1"/>
</dbReference>
<reference evidence="9" key="1">
    <citation type="submission" date="2025-08" db="UniProtKB">
        <authorList>
            <consortium name="Ensembl"/>
        </authorList>
    </citation>
    <scope>IDENTIFICATION</scope>
</reference>
<keyword evidence="2" id="KW-0723">Serine/threonine-protein kinase</keyword>
<dbReference type="GeneTree" id="ENSGT00940000159035"/>
<dbReference type="GO" id="GO:0005634">
    <property type="term" value="C:nucleus"/>
    <property type="evidence" value="ECO:0007669"/>
    <property type="project" value="TreeGrafter"/>
</dbReference>
<evidence type="ECO:0000313" key="9">
    <source>
        <dbReference type="Ensembl" id="ENSDCDP00010021775.1"/>
    </source>
</evidence>
<keyword evidence="6 7" id="KW-0067">ATP-binding</keyword>
<proteinExistence type="predicted"/>
<keyword evidence="3" id="KW-0808">Transferase</keyword>
<evidence type="ECO:0000256" key="6">
    <source>
        <dbReference type="ARBA" id="ARBA00022840"/>
    </source>
</evidence>
<reference evidence="9" key="2">
    <citation type="submission" date="2025-09" db="UniProtKB">
        <authorList>
            <consortium name="Ensembl"/>
        </authorList>
    </citation>
    <scope>IDENTIFICATION</scope>
</reference>
<evidence type="ECO:0000256" key="5">
    <source>
        <dbReference type="ARBA" id="ARBA00022777"/>
    </source>
</evidence>
<name>A0AAY4BLI0_9TELE</name>
<feature type="domain" description="Protein kinase" evidence="8">
    <location>
        <begin position="22"/>
        <end position="184"/>
    </location>
</feature>
<dbReference type="Gene3D" id="3.30.200.20">
    <property type="entry name" value="Phosphorylase Kinase, domain 1"/>
    <property type="match status" value="1"/>
</dbReference>
<dbReference type="GO" id="GO:0004674">
    <property type="term" value="F:protein serine/threonine kinase activity"/>
    <property type="evidence" value="ECO:0007669"/>
    <property type="project" value="UniProtKB-KW"/>
</dbReference>
<accession>A0AAY4BLI0</accession>
<dbReference type="Ensembl" id="ENSDCDT00010024032.1">
    <property type="protein sequence ID" value="ENSDCDP00010021775.1"/>
    <property type="gene ID" value="ENSDCDG00010010806.1"/>
</dbReference>
<dbReference type="PROSITE" id="PS50011">
    <property type="entry name" value="PROTEIN_KINASE_DOM"/>
    <property type="match status" value="1"/>
</dbReference>
<dbReference type="InterPro" id="IPR011009">
    <property type="entry name" value="Kinase-like_dom_sf"/>
</dbReference>
<dbReference type="GO" id="GO:0005524">
    <property type="term" value="F:ATP binding"/>
    <property type="evidence" value="ECO:0007669"/>
    <property type="project" value="UniProtKB-UniRule"/>
</dbReference>
<dbReference type="Pfam" id="PF00069">
    <property type="entry name" value="Pkinase"/>
    <property type="match status" value="1"/>
</dbReference>
<evidence type="ECO:0000313" key="10">
    <source>
        <dbReference type="Proteomes" id="UP000694580"/>
    </source>
</evidence>
<protein>
    <recommendedName>
        <fullName evidence="1">non-specific serine/threonine protein kinase</fullName>
        <ecNumber evidence="1">2.7.11.1</ecNumber>
    </recommendedName>
</protein>
<dbReference type="GO" id="GO:0005829">
    <property type="term" value="C:cytosol"/>
    <property type="evidence" value="ECO:0007669"/>
    <property type="project" value="TreeGrafter"/>
</dbReference>
<evidence type="ECO:0000256" key="1">
    <source>
        <dbReference type="ARBA" id="ARBA00012513"/>
    </source>
</evidence>
<dbReference type="GO" id="GO:0045719">
    <property type="term" value="P:negative regulation of glycogen biosynthetic process"/>
    <property type="evidence" value="ECO:0007669"/>
    <property type="project" value="TreeGrafter"/>
</dbReference>
<dbReference type="InterPro" id="IPR017441">
    <property type="entry name" value="Protein_kinase_ATP_BS"/>
</dbReference>
<dbReference type="SMART" id="SM00220">
    <property type="entry name" value="S_TKc"/>
    <property type="match status" value="1"/>
</dbReference>
<feature type="binding site" evidence="7">
    <location>
        <position position="60"/>
    </location>
    <ligand>
        <name>ATP</name>
        <dbReference type="ChEBI" id="CHEBI:30616"/>
    </ligand>
</feature>
<dbReference type="EC" id="2.7.11.1" evidence="1"/>
<keyword evidence="5" id="KW-0418">Kinase</keyword>
<keyword evidence="10" id="KW-1185">Reference proteome</keyword>
<dbReference type="PANTHER" id="PTHR24346">
    <property type="entry name" value="MAP/MICROTUBULE AFFINITY-REGULATING KINASE"/>
    <property type="match status" value="1"/>
</dbReference>
<dbReference type="Proteomes" id="UP000694580">
    <property type="component" value="Unplaced"/>
</dbReference>
<evidence type="ECO:0000256" key="2">
    <source>
        <dbReference type="ARBA" id="ARBA00022527"/>
    </source>
</evidence>